<dbReference type="InterPro" id="IPR001300">
    <property type="entry name" value="Peptidase_C2_calpain_cat"/>
</dbReference>
<dbReference type="PANTHER" id="PTHR10183">
    <property type="entry name" value="CALPAIN"/>
    <property type="match status" value="1"/>
</dbReference>
<dbReference type="InterPro" id="IPR038765">
    <property type="entry name" value="Papain-like_cys_pep_sf"/>
</dbReference>
<dbReference type="Gene3D" id="3.90.70.10">
    <property type="entry name" value="Cysteine proteinases"/>
    <property type="match status" value="1"/>
</dbReference>
<dbReference type="Pfam" id="PF00648">
    <property type="entry name" value="Peptidase_C2"/>
    <property type="match status" value="1"/>
</dbReference>
<dbReference type="GeneTree" id="ENSGT00940000156128"/>
<dbReference type="InterPro" id="IPR033883">
    <property type="entry name" value="C2_III"/>
</dbReference>
<evidence type="ECO:0000256" key="6">
    <source>
        <dbReference type="PROSITE-ProRule" id="PRU00239"/>
    </source>
</evidence>
<feature type="domain" description="C2" evidence="7">
    <location>
        <begin position="510"/>
        <end position="624"/>
    </location>
</feature>
<feature type="active site" evidence="5 6">
    <location>
        <position position="261"/>
    </location>
</feature>
<dbReference type="FunFam" id="2.60.120.380:FF:000003">
    <property type="entry name" value="Calpain 5"/>
    <property type="match status" value="1"/>
</dbReference>
<evidence type="ECO:0000256" key="1">
    <source>
        <dbReference type="ARBA" id="ARBA00007623"/>
    </source>
</evidence>
<dbReference type="CDD" id="cd00214">
    <property type="entry name" value="Calpain_III"/>
    <property type="match status" value="1"/>
</dbReference>
<dbReference type="InterPro" id="IPR000169">
    <property type="entry name" value="Pept_cys_AS"/>
</dbReference>
<dbReference type="GO" id="GO:0006508">
    <property type="term" value="P:proteolysis"/>
    <property type="evidence" value="ECO:0007669"/>
    <property type="project" value="UniProtKB-KW"/>
</dbReference>
<dbReference type="PROSITE" id="PS50203">
    <property type="entry name" value="CALPAIN_CAT"/>
    <property type="match status" value="1"/>
</dbReference>
<dbReference type="PANTHER" id="PTHR10183:SF381">
    <property type="entry name" value="CALPAIN-6"/>
    <property type="match status" value="1"/>
</dbReference>
<evidence type="ECO:0000313" key="10">
    <source>
        <dbReference type="Proteomes" id="UP000261500"/>
    </source>
</evidence>
<evidence type="ECO:0000256" key="4">
    <source>
        <dbReference type="ARBA" id="ARBA00022807"/>
    </source>
</evidence>
<evidence type="ECO:0000259" key="8">
    <source>
        <dbReference type="PROSITE" id="PS50203"/>
    </source>
</evidence>
<comment type="similarity">
    <text evidence="1">Belongs to the peptidase C2 family.</text>
</comment>
<evidence type="ECO:0000256" key="3">
    <source>
        <dbReference type="ARBA" id="ARBA00022801"/>
    </source>
</evidence>
<dbReference type="Gene3D" id="2.60.40.150">
    <property type="entry name" value="C2 domain"/>
    <property type="match status" value="1"/>
</dbReference>
<protein>
    <submittedName>
        <fullName evidence="9">Calpain 6</fullName>
    </submittedName>
</protein>
<reference evidence="9" key="2">
    <citation type="submission" date="2025-09" db="UniProtKB">
        <authorList>
            <consortium name="Ensembl"/>
        </authorList>
    </citation>
    <scope>IDENTIFICATION</scope>
</reference>
<reference evidence="9" key="1">
    <citation type="submission" date="2025-08" db="UniProtKB">
        <authorList>
            <consortium name="Ensembl"/>
        </authorList>
    </citation>
    <scope>IDENTIFICATION</scope>
</reference>
<feature type="active site" evidence="5 6">
    <location>
        <position position="293"/>
    </location>
</feature>
<dbReference type="InterPro" id="IPR035892">
    <property type="entry name" value="C2_domain_sf"/>
</dbReference>
<accession>A0A3B3TX38</accession>
<name>A0A3B3TX38_9TELE</name>
<dbReference type="Proteomes" id="UP000261500">
    <property type="component" value="Unplaced"/>
</dbReference>
<dbReference type="GO" id="GO:0005737">
    <property type="term" value="C:cytoplasm"/>
    <property type="evidence" value="ECO:0007669"/>
    <property type="project" value="TreeGrafter"/>
</dbReference>
<dbReference type="STRING" id="48699.ENSPLAP00000005755"/>
<dbReference type="SUPFAM" id="SSF49758">
    <property type="entry name" value="Calpain large subunit, middle domain (domain III)"/>
    <property type="match status" value="1"/>
</dbReference>
<dbReference type="Gene3D" id="2.60.120.380">
    <property type="match status" value="1"/>
</dbReference>
<dbReference type="PROSITE" id="PS00139">
    <property type="entry name" value="THIOL_PROTEASE_CYS"/>
    <property type="match status" value="1"/>
</dbReference>
<evidence type="ECO:0000259" key="7">
    <source>
        <dbReference type="PROSITE" id="PS50004"/>
    </source>
</evidence>
<evidence type="ECO:0000256" key="2">
    <source>
        <dbReference type="ARBA" id="ARBA00022670"/>
    </source>
</evidence>
<keyword evidence="4 6" id="KW-0788">Thiol protease</keyword>
<keyword evidence="2 6" id="KW-0645">Protease</keyword>
<dbReference type="InterPro" id="IPR022683">
    <property type="entry name" value="Calpain_III"/>
</dbReference>
<evidence type="ECO:0000256" key="5">
    <source>
        <dbReference type="PIRSR" id="PIRSR622684-1"/>
    </source>
</evidence>
<dbReference type="AlphaFoldDB" id="A0A3B3TX38"/>
<dbReference type="InterPro" id="IPR036213">
    <property type="entry name" value="Calpain_III_sf"/>
</dbReference>
<dbReference type="SMART" id="SM00230">
    <property type="entry name" value="CysPc"/>
    <property type="match status" value="1"/>
</dbReference>
<keyword evidence="10" id="KW-1185">Reference proteome</keyword>
<dbReference type="Ensembl" id="ENSPLAT00000007406.1">
    <property type="protein sequence ID" value="ENSPLAP00000005755.1"/>
    <property type="gene ID" value="ENSPLAG00000007864.1"/>
</dbReference>
<dbReference type="InterPro" id="IPR022684">
    <property type="entry name" value="Calpain_cysteine_protease"/>
</dbReference>
<feature type="domain" description="Calpain catalytic" evidence="8">
    <location>
        <begin position="23"/>
        <end position="352"/>
    </location>
</feature>
<sequence length="650" mass="74934">MSVAYKDQLYAELKKQHNQNGTLFEDPEFPATDSSIYYKDLPDVIRFVEWKRPGVSLCHSRNSFLRENVVWYQADSEICENPRLFVEGVSSHDLNQGSMGNCWMVAACASLALRPKLWEKVIPDWKEQEWDSNYGGIFHFRFWIFGQWTDVVIDDRLPTINGQLIYCQSKQNNEFWSALLEKAYAKLFGSYQSLDGGNATDAVVDFTGAVAETIDLKPYRTDNQEKLFDNLVKVWEHNGIINASIDVSDYSRTEEGLVRGHAYSVTDVKRVDLDNRLRAYFNSETIPLIRLRNPWGKAEWIGAWSDSSEEWSKVDDTEKANLGITVADDGEFWMSFTDWCKNFDEVDICHLMNTSVVSIHKNWNEEAHFGKWTQNSDPLLNRSGGCTNHMETFLQNPQYLFDVTKESDEVLISLQQKDRRIYRKEGQGDNLSIGFTIVKVEVNRKYRLHNLETLKIMHGFTYINARTVFKRIELPQGRYVVIPTTYEPFIEGEFMLRLYTDVDSGCRELLKDKPQPKCWTPLCGYPQVVTHIYVDRAEIGQQDQAEGINPYVIISCEDQSVKSTTKNTLTPVFEFSAIFYRKKVAEPITVQLWSDDQGSDKFLGEVLLPGMPDDNSSRWYWLKNKGSKKADNMPSIIALRLVTSNELTAL</sequence>
<dbReference type="Pfam" id="PF01067">
    <property type="entry name" value="Calpain_III"/>
    <property type="match status" value="1"/>
</dbReference>
<dbReference type="Pfam" id="PF00168">
    <property type="entry name" value="C2"/>
    <property type="match status" value="1"/>
</dbReference>
<dbReference type="InterPro" id="IPR022682">
    <property type="entry name" value="Calpain_domain_III"/>
</dbReference>
<dbReference type="GO" id="GO:0004198">
    <property type="term" value="F:calcium-dependent cysteine-type endopeptidase activity"/>
    <property type="evidence" value="ECO:0007669"/>
    <property type="project" value="InterPro"/>
</dbReference>
<dbReference type="SUPFAM" id="SSF54001">
    <property type="entry name" value="Cysteine proteinases"/>
    <property type="match status" value="1"/>
</dbReference>
<dbReference type="SMART" id="SM00720">
    <property type="entry name" value="calpain_III"/>
    <property type="match status" value="1"/>
</dbReference>
<dbReference type="InterPro" id="IPR000008">
    <property type="entry name" value="C2_dom"/>
</dbReference>
<dbReference type="CDD" id="cd00044">
    <property type="entry name" value="CysPc"/>
    <property type="match status" value="1"/>
</dbReference>
<dbReference type="PRINTS" id="PR00704">
    <property type="entry name" value="CALPAIN"/>
</dbReference>
<dbReference type="PROSITE" id="PS50004">
    <property type="entry name" value="C2"/>
    <property type="match status" value="1"/>
</dbReference>
<keyword evidence="3 6" id="KW-0378">Hydrolase</keyword>
<dbReference type="SUPFAM" id="SSF49562">
    <property type="entry name" value="C2 domain (Calcium/lipid-binding domain, CaLB)"/>
    <property type="match status" value="1"/>
</dbReference>
<proteinExistence type="inferred from homology"/>
<organism evidence="9 10">
    <name type="scientific">Poecilia latipinna</name>
    <name type="common">sailfin molly</name>
    <dbReference type="NCBI Taxonomy" id="48699"/>
    <lineage>
        <taxon>Eukaryota</taxon>
        <taxon>Metazoa</taxon>
        <taxon>Chordata</taxon>
        <taxon>Craniata</taxon>
        <taxon>Vertebrata</taxon>
        <taxon>Euteleostomi</taxon>
        <taxon>Actinopterygii</taxon>
        <taxon>Neopterygii</taxon>
        <taxon>Teleostei</taxon>
        <taxon>Neoteleostei</taxon>
        <taxon>Acanthomorphata</taxon>
        <taxon>Ovalentaria</taxon>
        <taxon>Atherinomorphae</taxon>
        <taxon>Cyprinodontiformes</taxon>
        <taxon>Poeciliidae</taxon>
        <taxon>Poeciliinae</taxon>
        <taxon>Poecilia</taxon>
    </lineage>
</organism>
<feature type="active site" evidence="5 6">
    <location>
        <position position="102"/>
    </location>
</feature>
<evidence type="ECO:0000313" key="9">
    <source>
        <dbReference type="Ensembl" id="ENSPLAP00000005755.1"/>
    </source>
</evidence>
<dbReference type="FunFam" id="3.90.70.10:FF:000001">
    <property type="entry name" value="Calpain-1 catalytic subunit"/>
    <property type="match status" value="1"/>
</dbReference>